<evidence type="ECO:0000313" key="2">
    <source>
        <dbReference type="Proteomes" id="UP000218887"/>
    </source>
</evidence>
<dbReference type="RefSeq" id="WP_095657360.1">
    <property type="nucleotide sequence ID" value="NZ_NPOA01000020.1"/>
</dbReference>
<reference evidence="1 2" key="1">
    <citation type="submission" date="2017-08" db="EMBL/GenBank/DDBJ databases">
        <title>Virgibacillus indicus sp. nov. and Virgibacillus profoundi sp. nov, two moderately halophilic bacteria isolated from marine sediment by using the Microfluidic Streak Plate.</title>
        <authorList>
            <person name="Xu B."/>
            <person name="Hu B."/>
            <person name="Wang J."/>
            <person name="Zhu Y."/>
            <person name="Huang L."/>
            <person name="Du W."/>
            <person name="Huang Y."/>
        </authorList>
    </citation>
    <scope>NUCLEOTIDE SEQUENCE [LARGE SCALE GENOMIC DNA]</scope>
    <source>
        <strain evidence="1 2">IO3-P3-H5</strain>
    </source>
</reference>
<organism evidence="1 2">
    <name type="scientific">Virgibacillus profundi</name>
    <dbReference type="NCBI Taxonomy" id="2024555"/>
    <lineage>
        <taxon>Bacteria</taxon>
        <taxon>Bacillati</taxon>
        <taxon>Bacillota</taxon>
        <taxon>Bacilli</taxon>
        <taxon>Bacillales</taxon>
        <taxon>Bacillaceae</taxon>
        <taxon>Virgibacillus</taxon>
    </lineage>
</organism>
<name>A0A2A2I9D0_9BACI</name>
<dbReference type="EMBL" id="NPOA01000020">
    <property type="protein sequence ID" value="PAV27745.1"/>
    <property type="molecule type" value="Genomic_DNA"/>
</dbReference>
<dbReference type="Proteomes" id="UP000218887">
    <property type="component" value="Unassembled WGS sequence"/>
</dbReference>
<evidence type="ECO:0000313" key="1">
    <source>
        <dbReference type="EMBL" id="PAV27745.1"/>
    </source>
</evidence>
<keyword evidence="2" id="KW-1185">Reference proteome</keyword>
<dbReference type="AlphaFoldDB" id="A0A2A2I9D0"/>
<proteinExistence type="predicted"/>
<accession>A0A2A2I9D0</accession>
<protein>
    <submittedName>
        <fullName evidence="1">Uncharacterized protein</fullName>
    </submittedName>
</protein>
<gene>
    <name evidence="1" type="ORF">CIL05_20235</name>
</gene>
<sequence length="88" mass="9987">MGLIESSEELMKYISDMNRDNSVIQFSILGKGKFTLVLQEESEQSIKADIERNPHLGQMIRESQSAYEEGKGITTSELLKSLSEKDFE</sequence>
<comment type="caution">
    <text evidence="1">The sequence shown here is derived from an EMBL/GenBank/DDBJ whole genome shotgun (WGS) entry which is preliminary data.</text>
</comment>
<dbReference type="OrthoDB" id="1808132at2"/>